<evidence type="ECO:0000313" key="3">
    <source>
        <dbReference type="Proteomes" id="UP001597185"/>
    </source>
</evidence>
<evidence type="ECO:0000313" key="2">
    <source>
        <dbReference type="EMBL" id="MFD1570105.1"/>
    </source>
</evidence>
<name>A0ABD6BZS1_9EURY</name>
<dbReference type="EMBL" id="JBHUDB010000002">
    <property type="protein sequence ID" value="MFD1570105.1"/>
    <property type="molecule type" value="Genomic_DNA"/>
</dbReference>
<accession>A0ABD6BZS1</accession>
<protein>
    <submittedName>
        <fullName evidence="2">Uncharacterized protein</fullName>
    </submittedName>
</protein>
<reference evidence="2 3" key="1">
    <citation type="journal article" date="2019" name="Int. J. Syst. Evol. Microbiol.">
        <title>The Global Catalogue of Microorganisms (GCM) 10K type strain sequencing project: providing services to taxonomists for standard genome sequencing and annotation.</title>
        <authorList>
            <consortium name="The Broad Institute Genomics Platform"/>
            <consortium name="The Broad Institute Genome Sequencing Center for Infectious Disease"/>
            <person name="Wu L."/>
            <person name="Ma J."/>
        </authorList>
    </citation>
    <scope>NUCLEOTIDE SEQUENCE [LARGE SCALE GENOMIC DNA]</scope>
    <source>
        <strain evidence="2 3">CGMCC 1.12689</strain>
    </source>
</reference>
<organism evidence="2 3">
    <name type="scientific">Halorubrum laminariae</name>
    <dbReference type="NCBI Taxonomy" id="1433523"/>
    <lineage>
        <taxon>Archaea</taxon>
        <taxon>Methanobacteriati</taxon>
        <taxon>Methanobacteriota</taxon>
        <taxon>Stenosarchaea group</taxon>
        <taxon>Halobacteria</taxon>
        <taxon>Halobacteriales</taxon>
        <taxon>Haloferacaceae</taxon>
        <taxon>Halorubrum</taxon>
    </lineage>
</organism>
<comment type="caution">
    <text evidence="2">The sequence shown here is derived from an EMBL/GenBank/DDBJ whole genome shotgun (WGS) entry which is preliminary data.</text>
</comment>
<keyword evidence="3" id="KW-1185">Reference proteome</keyword>
<dbReference type="RefSeq" id="WP_256397085.1">
    <property type="nucleotide sequence ID" value="NZ_JANHDL010000004.1"/>
</dbReference>
<proteinExistence type="predicted"/>
<gene>
    <name evidence="2" type="ORF">ACFR9T_05825</name>
</gene>
<evidence type="ECO:0000256" key="1">
    <source>
        <dbReference type="SAM" id="MobiDB-lite"/>
    </source>
</evidence>
<sequence>MNGLSQHIADDDDRTRIASRSDINVFVPKLDDSRYVSDLAGDYWPHRSVTLKQACEQPKAVERTRRRTQTLRLVDNRPPGSNFPMELFETADDAHVDEVLPASYSGTARDAIADAVRLYSNYDFRTEPTLLVPVVAPYELTGACIKHLLYETDHTSGLRSINNPTDFAVRGLSSRTQSYEQFKEILTTIEDVLKGGVNLNIHAPHVSADLVRIVRNHNGLINSVTLPHDTAGLATTESTSYLSAKGTENLTADSCPLVQLAGELSLLTSDLIDDDQVASALAESSIPELAPETPKPDAAGVDRQSTFS</sequence>
<feature type="region of interest" description="Disordered" evidence="1">
    <location>
        <begin position="282"/>
        <end position="308"/>
    </location>
</feature>
<dbReference type="AlphaFoldDB" id="A0ABD6BZS1"/>
<dbReference type="Proteomes" id="UP001597185">
    <property type="component" value="Unassembled WGS sequence"/>
</dbReference>